<feature type="transmembrane region" description="Helical" evidence="9">
    <location>
        <begin position="237"/>
        <end position="258"/>
    </location>
</feature>
<evidence type="ECO:0000256" key="1">
    <source>
        <dbReference type="ARBA" id="ARBA00004141"/>
    </source>
</evidence>
<name>A0ABM0YAR4_CAMSA</name>
<reference evidence="11" key="2">
    <citation type="submission" date="2025-08" db="UniProtKB">
        <authorList>
            <consortium name="RefSeq"/>
        </authorList>
    </citation>
    <scope>IDENTIFICATION</scope>
    <source>
        <tissue evidence="11">Leaf</tissue>
    </source>
</reference>
<feature type="transmembrane region" description="Helical" evidence="9">
    <location>
        <begin position="129"/>
        <end position="147"/>
    </location>
</feature>
<gene>
    <name evidence="11" type="primary">LOC104775956</name>
</gene>
<keyword evidence="10" id="KW-1185">Reference proteome</keyword>
<evidence type="ECO:0000256" key="3">
    <source>
        <dbReference type="ARBA" id="ARBA00022448"/>
    </source>
</evidence>
<evidence type="ECO:0000256" key="5">
    <source>
        <dbReference type="ARBA" id="ARBA00022989"/>
    </source>
</evidence>
<protein>
    <submittedName>
        <fullName evidence="11">Aluminum-activated malate transporter 3</fullName>
    </submittedName>
</protein>
<comment type="subcellular location">
    <subcellularLocation>
        <location evidence="1">Membrane</location>
        <topology evidence="1">Multi-pass membrane protein</topology>
    </subcellularLocation>
</comment>
<feature type="transmembrane region" description="Helical" evidence="9">
    <location>
        <begin position="98"/>
        <end position="117"/>
    </location>
</feature>
<dbReference type="Proteomes" id="UP000694864">
    <property type="component" value="Chromosome 3"/>
</dbReference>
<sequence length="587" mass="65567">MAAPKLESFRRGSMFDGSFRRGSMFDGSFRQSIKDRLIPQHTRGYSYVNEDGIPNEDSTSVRCCSYRYFSDKITALVKTSQDVFVTAWKMGTSDPRKIIFSAKMGLALTLTSILIFFKIPGLELSSHYLWAILTVVVIFEFSIGATFSKGCNRGLGTLSAGGLALGMAWISEKTGNWAEVFNASSIFVVAFFATYAKLYPTLKAYEYGFRVFLLTYCYVIVSGYKTGEFMDTAVSRFLLIALGACIGLVVNTCIYPIWAGEDLHNLVAKNFVNVATSLEGCVNAYLDCVAYDTIPSRILVYAAVTEDPVYSGYRSAVQSTSQEDTLMGFASWEPPHGPYKSYRYPWAMYVKVGGALRHCAFMVMALHGCILSEIQAAEDRRQEFRNELQRVGIEGAKVLRYIGEKLKKMEKLNPIIDILHEVHQAAEELQSKIDKKSYLLVNAKNWEIGNRDREEGSSDEHKISNLDGDLSRILAHKSQSEATLRPPPNWDAVTTAKNLNSATMYPHQQSRTVIQTQPSWPSRISIMQGSMLQPPMEEASEMFVSASNLSLATFASLLIEFVARLDNLVNAYDELCVKANFNEAVTE</sequence>
<dbReference type="Pfam" id="PF11744">
    <property type="entry name" value="ALMT"/>
    <property type="match status" value="1"/>
</dbReference>
<evidence type="ECO:0000256" key="2">
    <source>
        <dbReference type="ARBA" id="ARBA00007079"/>
    </source>
</evidence>
<proteinExistence type="inferred from homology"/>
<dbReference type="GeneID" id="104775956"/>
<evidence type="ECO:0000256" key="7">
    <source>
        <dbReference type="ARBA" id="ARBA00023136"/>
    </source>
</evidence>
<dbReference type="RefSeq" id="XP_010498230.1">
    <property type="nucleotide sequence ID" value="XM_010499928.1"/>
</dbReference>
<keyword evidence="5 9" id="KW-1133">Transmembrane helix</keyword>
<accession>A0ABM0YAR4</accession>
<organism evidence="10 11">
    <name type="scientific">Camelina sativa</name>
    <name type="common">False flax</name>
    <name type="synonym">Myagrum sativum</name>
    <dbReference type="NCBI Taxonomy" id="90675"/>
    <lineage>
        <taxon>Eukaryota</taxon>
        <taxon>Viridiplantae</taxon>
        <taxon>Streptophyta</taxon>
        <taxon>Embryophyta</taxon>
        <taxon>Tracheophyta</taxon>
        <taxon>Spermatophyta</taxon>
        <taxon>Magnoliopsida</taxon>
        <taxon>eudicotyledons</taxon>
        <taxon>Gunneridae</taxon>
        <taxon>Pentapetalae</taxon>
        <taxon>rosids</taxon>
        <taxon>malvids</taxon>
        <taxon>Brassicales</taxon>
        <taxon>Brassicaceae</taxon>
        <taxon>Camelineae</taxon>
        <taxon>Camelina</taxon>
    </lineage>
</organism>
<evidence type="ECO:0000256" key="8">
    <source>
        <dbReference type="ARBA" id="ARBA00023303"/>
    </source>
</evidence>
<reference evidence="10" key="1">
    <citation type="journal article" date="2014" name="Nat. Commun.">
        <title>The emerging biofuel crop Camelina sativa retains a highly undifferentiated hexaploid genome structure.</title>
        <authorList>
            <person name="Kagale S."/>
            <person name="Koh C."/>
            <person name="Nixon J."/>
            <person name="Bollina V."/>
            <person name="Clarke W.E."/>
            <person name="Tuteja R."/>
            <person name="Spillane C."/>
            <person name="Robinson S.J."/>
            <person name="Links M.G."/>
            <person name="Clarke C."/>
            <person name="Higgins E.E."/>
            <person name="Huebert T."/>
            <person name="Sharpe A.G."/>
            <person name="Parkin I.A."/>
        </authorList>
    </citation>
    <scope>NUCLEOTIDE SEQUENCE [LARGE SCALE GENOMIC DNA]</scope>
    <source>
        <strain evidence="10">cv. DH55</strain>
    </source>
</reference>
<dbReference type="InterPro" id="IPR020966">
    <property type="entry name" value="ALMT"/>
</dbReference>
<dbReference type="PANTHER" id="PTHR31086">
    <property type="entry name" value="ALUMINUM-ACTIVATED MALATE TRANSPORTER 10"/>
    <property type="match status" value="1"/>
</dbReference>
<evidence type="ECO:0000313" key="10">
    <source>
        <dbReference type="Proteomes" id="UP000694864"/>
    </source>
</evidence>
<evidence type="ECO:0000313" key="11">
    <source>
        <dbReference type="RefSeq" id="XP_010498230.1"/>
    </source>
</evidence>
<keyword evidence="8" id="KW-0407">Ion channel</keyword>
<keyword evidence="6" id="KW-0406">Ion transport</keyword>
<keyword evidence="7 9" id="KW-0472">Membrane</keyword>
<evidence type="ECO:0000256" key="6">
    <source>
        <dbReference type="ARBA" id="ARBA00023065"/>
    </source>
</evidence>
<keyword evidence="3" id="KW-0813">Transport</keyword>
<feature type="transmembrane region" description="Helical" evidence="9">
    <location>
        <begin position="177"/>
        <end position="195"/>
    </location>
</feature>
<evidence type="ECO:0000256" key="9">
    <source>
        <dbReference type="SAM" id="Phobius"/>
    </source>
</evidence>
<keyword evidence="4 9" id="KW-0812">Transmembrane</keyword>
<evidence type="ECO:0000256" key="4">
    <source>
        <dbReference type="ARBA" id="ARBA00022692"/>
    </source>
</evidence>
<comment type="similarity">
    <text evidence="2">Belongs to the aromatic acid exporter (TC 2.A.85) family.</text>
</comment>
<feature type="transmembrane region" description="Helical" evidence="9">
    <location>
        <begin position="207"/>
        <end position="225"/>
    </location>
</feature>